<dbReference type="Proteomes" id="UP000006695">
    <property type="component" value="Chromosome"/>
</dbReference>
<dbReference type="GO" id="GO:0009399">
    <property type="term" value="P:nitrogen fixation"/>
    <property type="evidence" value="ECO:0007669"/>
    <property type="project" value="InterPro"/>
</dbReference>
<keyword evidence="2" id="KW-1185">Reference proteome</keyword>
<dbReference type="EMBL" id="CP000698">
    <property type="protein sequence ID" value="ABQ25409.1"/>
    <property type="molecule type" value="Genomic_DNA"/>
</dbReference>
<sequence length="278" mass="32528">MHPYRSHNEVMTHMQNTSFNHCNLPPWVIASRHFNDNPHNLEIQGVRGANRFLFDKLDTISSAEERAHIFNDYMSVKFQLHQWENQSTATARKSIKNSYLRFLRGWMMDSNSIEGAVLKGWVESRMGLPPTFHKLRIPGIHSEAYMVFAMDRTKGSARTNAINSQLDLLYEYCQYELAQRHPNERWLTLYRGTFDASEHDVLETISKREQIVRLNNLSSFTSVEERAWEFGFTVWEVRVPLTKLFFYNDLLPNSIMKGEGEYMVIGGEYHVRVVPCTL</sequence>
<gene>
    <name evidence="1" type="ordered locus">Gura_1205</name>
</gene>
<dbReference type="EC" id="2.4.2.37" evidence="1"/>
<reference evidence="1 2" key="1">
    <citation type="submission" date="2007-05" db="EMBL/GenBank/DDBJ databases">
        <title>Complete sequence of Geobacter uraniireducens Rf4.</title>
        <authorList>
            <consortium name="US DOE Joint Genome Institute"/>
            <person name="Copeland A."/>
            <person name="Lucas S."/>
            <person name="Lapidus A."/>
            <person name="Barry K."/>
            <person name="Detter J.C."/>
            <person name="Glavina del Rio T."/>
            <person name="Hammon N."/>
            <person name="Israni S."/>
            <person name="Dalin E."/>
            <person name="Tice H."/>
            <person name="Pitluck S."/>
            <person name="Chertkov O."/>
            <person name="Brettin T."/>
            <person name="Bruce D."/>
            <person name="Han C."/>
            <person name="Schmutz J."/>
            <person name="Larimer F."/>
            <person name="Land M."/>
            <person name="Hauser L."/>
            <person name="Kyrpides N."/>
            <person name="Mikhailova N."/>
            <person name="Shelobolina E."/>
            <person name="Aklujkar M."/>
            <person name="Lovley D."/>
            <person name="Richardson P."/>
        </authorList>
    </citation>
    <scope>NUCLEOTIDE SEQUENCE [LARGE SCALE GENOMIC DNA]</scope>
    <source>
        <strain evidence="1 2">Rf4</strain>
    </source>
</reference>
<organism evidence="1 2">
    <name type="scientific">Geotalea uraniireducens (strain Rf4)</name>
    <name type="common">Geobacter uraniireducens</name>
    <dbReference type="NCBI Taxonomy" id="351605"/>
    <lineage>
        <taxon>Bacteria</taxon>
        <taxon>Pseudomonadati</taxon>
        <taxon>Thermodesulfobacteriota</taxon>
        <taxon>Desulfuromonadia</taxon>
        <taxon>Geobacterales</taxon>
        <taxon>Geobacteraceae</taxon>
        <taxon>Geotalea</taxon>
    </lineage>
</organism>
<accession>A5GAI0</accession>
<keyword evidence="1" id="KW-0808">Transferase</keyword>
<proteinExistence type="predicted"/>
<dbReference type="STRING" id="351605.Gura_1205"/>
<evidence type="ECO:0000313" key="1">
    <source>
        <dbReference type="EMBL" id="ABQ25409.1"/>
    </source>
</evidence>
<protein>
    <submittedName>
        <fullName evidence="1">NAD(+)--dinitrogen-reductase ADP-D-ribosyltransferase</fullName>
        <ecNumber evidence="1">2.4.2.37</ecNumber>
    </submittedName>
</protein>
<dbReference type="KEGG" id="gur:Gura_1205"/>
<keyword evidence="1" id="KW-0328">Glycosyltransferase</keyword>
<dbReference type="HOGENOM" id="CLU_965134_0_0_7"/>
<name>A5GAI0_GEOUR</name>
<dbReference type="GO" id="GO:0030701">
    <property type="term" value="F:NAD+-dinitrogen-reductase ADP-D-ribosyltransferase activity"/>
    <property type="evidence" value="ECO:0007669"/>
    <property type="project" value="UniProtKB-EC"/>
</dbReference>
<dbReference type="AlphaFoldDB" id="A5GAI0"/>
<dbReference type="Pfam" id="PF07357">
    <property type="entry name" value="DRAT"/>
    <property type="match status" value="1"/>
</dbReference>
<evidence type="ECO:0000313" key="2">
    <source>
        <dbReference type="Proteomes" id="UP000006695"/>
    </source>
</evidence>
<dbReference type="InterPro" id="IPR009953">
    <property type="entry name" value="DRA_trans"/>
</dbReference>